<keyword evidence="3" id="KW-0926">Vacuole</keyword>
<evidence type="ECO:0000259" key="6">
    <source>
        <dbReference type="Pfam" id="PF03088"/>
    </source>
</evidence>
<comment type="caution">
    <text evidence="7">The sequence shown here is derived from an EMBL/GenBank/DDBJ whole genome shotgun (WGS) entry which is preliminary data.</text>
</comment>
<dbReference type="GO" id="GO:0016787">
    <property type="term" value="F:hydrolase activity"/>
    <property type="evidence" value="ECO:0007669"/>
    <property type="project" value="TreeGrafter"/>
</dbReference>
<reference evidence="8" key="1">
    <citation type="journal article" date="2020" name="Nat. Commun.">
        <title>Genome sequence of the cluster root forming white lupin.</title>
        <authorList>
            <person name="Hufnagel B."/>
            <person name="Marques A."/>
            <person name="Soriano A."/>
            <person name="Marques L."/>
            <person name="Divol F."/>
            <person name="Doumas P."/>
            <person name="Sallet E."/>
            <person name="Mancinotti D."/>
            <person name="Carrere S."/>
            <person name="Marande W."/>
            <person name="Arribat S."/>
            <person name="Keller J."/>
            <person name="Huneau C."/>
            <person name="Blein T."/>
            <person name="Aime D."/>
            <person name="Laguerre M."/>
            <person name="Taylor J."/>
            <person name="Schubert V."/>
            <person name="Nelson M."/>
            <person name="Geu-Flores F."/>
            <person name="Crespi M."/>
            <person name="Gallardo-Guerrero K."/>
            <person name="Delaux P.-M."/>
            <person name="Salse J."/>
            <person name="Berges H."/>
            <person name="Guyot R."/>
            <person name="Gouzy J."/>
            <person name="Peret B."/>
        </authorList>
    </citation>
    <scope>NUCLEOTIDE SEQUENCE [LARGE SCALE GENOMIC DNA]</scope>
    <source>
        <strain evidence="8">cv. Amiga</strain>
    </source>
</reference>
<feature type="domain" description="Strictosidine synthase conserved region" evidence="6">
    <location>
        <begin position="198"/>
        <end position="277"/>
    </location>
</feature>
<dbReference type="AlphaFoldDB" id="A0A6A4MZ34"/>
<gene>
    <name evidence="7" type="ORF">Lalb_Chr24g0396781</name>
</gene>
<dbReference type="Pfam" id="PF20067">
    <property type="entry name" value="SSL_N"/>
    <property type="match status" value="1"/>
</dbReference>
<protein>
    <submittedName>
        <fullName evidence="7">Putative strictosidine synthase transcription factor WD40-like family</fullName>
    </submittedName>
</protein>
<dbReference type="InterPro" id="IPR011042">
    <property type="entry name" value="6-blade_b-propeller_TolB-like"/>
</dbReference>
<feature type="transmembrane region" description="Helical" evidence="5">
    <location>
        <begin position="12"/>
        <end position="31"/>
    </location>
</feature>
<dbReference type="Pfam" id="PF03088">
    <property type="entry name" value="Str_synth"/>
    <property type="match status" value="1"/>
</dbReference>
<dbReference type="PANTHER" id="PTHR10426">
    <property type="entry name" value="STRICTOSIDINE SYNTHASE-RELATED"/>
    <property type="match status" value="1"/>
</dbReference>
<evidence type="ECO:0000256" key="3">
    <source>
        <dbReference type="ARBA" id="ARBA00022554"/>
    </source>
</evidence>
<evidence type="ECO:0000256" key="1">
    <source>
        <dbReference type="ARBA" id="ARBA00004116"/>
    </source>
</evidence>
<evidence type="ECO:0000313" key="7">
    <source>
        <dbReference type="EMBL" id="KAE9585953.1"/>
    </source>
</evidence>
<dbReference type="SUPFAM" id="SSF63829">
    <property type="entry name" value="Calcium-dependent phosphotriesterase"/>
    <property type="match status" value="1"/>
</dbReference>
<accession>A0A6A4MZ34</accession>
<dbReference type="EMBL" id="WOCE01000024">
    <property type="protein sequence ID" value="KAE9585953.1"/>
    <property type="molecule type" value="Genomic_DNA"/>
</dbReference>
<evidence type="ECO:0000256" key="2">
    <source>
        <dbReference type="ARBA" id="ARBA00009191"/>
    </source>
</evidence>
<name>A0A6A4MZ34_LUPAL</name>
<dbReference type="GO" id="GO:0012505">
    <property type="term" value="C:endomembrane system"/>
    <property type="evidence" value="ECO:0007669"/>
    <property type="project" value="TreeGrafter"/>
</dbReference>
<dbReference type="InterPro" id="IPR018119">
    <property type="entry name" value="Strictosidine_synth_cons-reg"/>
</dbReference>
<dbReference type="Gene3D" id="2.120.10.30">
    <property type="entry name" value="TolB, C-terminal domain"/>
    <property type="match status" value="2"/>
</dbReference>
<comment type="subcellular location">
    <subcellularLocation>
        <location evidence="1">Vacuole</location>
    </subcellularLocation>
</comment>
<evidence type="ECO:0000313" key="8">
    <source>
        <dbReference type="Proteomes" id="UP000447434"/>
    </source>
</evidence>
<evidence type="ECO:0000256" key="5">
    <source>
        <dbReference type="SAM" id="Phobius"/>
    </source>
</evidence>
<evidence type="ECO:0000256" key="4">
    <source>
        <dbReference type="ARBA" id="ARBA00023180"/>
    </source>
</evidence>
<keyword evidence="4" id="KW-0325">Glycoprotein</keyword>
<comment type="similarity">
    <text evidence="2">Belongs to the strictosidine synthase family.</text>
</comment>
<keyword evidence="8" id="KW-1185">Reference proteome</keyword>
<keyword evidence="5" id="KW-0812">Transmembrane</keyword>
<dbReference type="Proteomes" id="UP000447434">
    <property type="component" value="Chromosome 24"/>
</dbReference>
<keyword evidence="5" id="KW-1133">Transmembrane helix</keyword>
<sequence length="462" mass="52793">MEKRINLLKDETFLQHPFVVAIILFLGLVMMDPFHLGPVSEHEFRPVKHDIAPYHQVMKNWPRDNISRLGLYGKSEFKNQVFGPESLEFDNMGHGPYAGLADGRIVRWMGEELGWETFAVVTSNWTEKLCLRGNDSTTAKQWKHEKTCGRPLGLRFDKGNGDLYIADAYYGLLVVGLNGGLAKPLSTHVEGKPILFANDLDIHKNGSIFFTDTSKRYNRVAHFFILLEGEATGRLLRYDPPTKTTHVVLDGLAFPNGVQFSIDQSFLLFTETTNCRLLSFQSPTYTNYIESNNICLHTHKYPYNFYQSNDILKSHFPEACIYNYCSKCMLLMKLWVEGPRSGNVEVVANLPGFPDNVRINEKGQFWVAIDCCRTAAQEVLSHNPWLRNIYFRLPIRMSLLARMMGMRMYTVISLVDENGKVLEVLEDREGEVMKLVSEVKEENGKLWIGTVAHNHIATLPYP</sequence>
<dbReference type="GO" id="GO:0005773">
    <property type="term" value="C:vacuole"/>
    <property type="evidence" value="ECO:0007669"/>
    <property type="project" value="UniProtKB-SubCell"/>
</dbReference>
<organism evidence="7 8">
    <name type="scientific">Lupinus albus</name>
    <name type="common">White lupine</name>
    <name type="synonym">Lupinus termis</name>
    <dbReference type="NCBI Taxonomy" id="3870"/>
    <lineage>
        <taxon>Eukaryota</taxon>
        <taxon>Viridiplantae</taxon>
        <taxon>Streptophyta</taxon>
        <taxon>Embryophyta</taxon>
        <taxon>Tracheophyta</taxon>
        <taxon>Spermatophyta</taxon>
        <taxon>Magnoliopsida</taxon>
        <taxon>eudicotyledons</taxon>
        <taxon>Gunneridae</taxon>
        <taxon>Pentapetalae</taxon>
        <taxon>rosids</taxon>
        <taxon>fabids</taxon>
        <taxon>Fabales</taxon>
        <taxon>Fabaceae</taxon>
        <taxon>Papilionoideae</taxon>
        <taxon>50 kb inversion clade</taxon>
        <taxon>genistoids sensu lato</taxon>
        <taxon>core genistoids</taxon>
        <taxon>Genisteae</taxon>
        <taxon>Lupinus</taxon>
    </lineage>
</organism>
<dbReference type="OrthoDB" id="5307922at2759"/>
<proteinExistence type="inferred from homology"/>
<dbReference type="PANTHER" id="PTHR10426:SF21">
    <property type="entry name" value="PROTEIN STRICTOSIDINE SYNTHASE-LIKE 13"/>
    <property type="match status" value="1"/>
</dbReference>
<keyword evidence="5" id="KW-0472">Membrane</keyword>